<dbReference type="CDD" id="cd02516">
    <property type="entry name" value="CDP-ME_synthetase"/>
    <property type="match status" value="1"/>
</dbReference>
<evidence type="ECO:0000256" key="2">
    <source>
        <dbReference type="ARBA" id="ARBA00001968"/>
    </source>
</evidence>
<dbReference type="HAMAP" id="MF_00108">
    <property type="entry name" value="IspD"/>
    <property type="match status" value="1"/>
</dbReference>
<dbReference type="NCBIfam" id="TIGR00453">
    <property type="entry name" value="ispD"/>
    <property type="match status" value="1"/>
</dbReference>
<dbReference type="NCBIfam" id="TIGR00151">
    <property type="entry name" value="ispF"/>
    <property type="match status" value="1"/>
</dbReference>
<feature type="non-terminal residue" evidence="12">
    <location>
        <position position="368"/>
    </location>
</feature>
<keyword evidence="6 12" id="KW-0548">Nucleotidyltransferase</keyword>
<reference evidence="12" key="1">
    <citation type="journal article" date="2020" name="mSystems">
        <title>Genome- and Community-Level Interaction Insights into Carbon Utilization and Element Cycling Functions of Hydrothermarchaeota in Hydrothermal Sediment.</title>
        <authorList>
            <person name="Zhou Z."/>
            <person name="Liu Y."/>
            <person name="Xu W."/>
            <person name="Pan J."/>
            <person name="Luo Z.H."/>
            <person name="Li M."/>
        </authorList>
    </citation>
    <scope>NUCLEOTIDE SEQUENCE [LARGE SCALE GENOMIC DNA]</scope>
    <source>
        <strain evidence="12">SpSt-1224</strain>
    </source>
</reference>
<keyword evidence="7" id="KW-0479">Metal-binding</keyword>
<dbReference type="EC" id="4.6.1.12" evidence="4"/>
<protein>
    <recommendedName>
        <fullName evidence="4">2-C-methyl-D-erythritol 2,4-cyclodiphosphate synthase</fullName>
        <ecNumber evidence="4">4.6.1.12</ecNumber>
    </recommendedName>
</protein>
<dbReference type="GO" id="GO:0016114">
    <property type="term" value="P:terpenoid biosynthetic process"/>
    <property type="evidence" value="ECO:0007669"/>
    <property type="project" value="InterPro"/>
</dbReference>
<dbReference type="Proteomes" id="UP000885986">
    <property type="component" value="Unassembled WGS sequence"/>
</dbReference>
<accession>A0A7C2TGT1</accession>
<dbReference type="InterPro" id="IPR003526">
    <property type="entry name" value="MECDP_synthase"/>
</dbReference>
<dbReference type="Gene3D" id="3.90.550.10">
    <property type="entry name" value="Spore Coat Polysaccharide Biosynthesis Protein SpsA, Chain A"/>
    <property type="match status" value="1"/>
</dbReference>
<feature type="domain" description="2-C-methyl-D-erythritol 2,4-cyclodiphosphate synthase" evidence="11">
    <location>
        <begin position="244"/>
        <end position="367"/>
    </location>
</feature>
<organism evidence="12">
    <name type="scientific">Desulfurivibrio alkaliphilus</name>
    <dbReference type="NCBI Taxonomy" id="427923"/>
    <lineage>
        <taxon>Bacteria</taxon>
        <taxon>Pseudomonadati</taxon>
        <taxon>Thermodesulfobacteriota</taxon>
        <taxon>Desulfobulbia</taxon>
        <taxon>Desulfobulbales</taxon>
        <taxon>Desulfobulbaceae</taxon>
        <taxon>Desulfurivibrio</taxon>
    </lineage>
</organism>
<dbReference type="Pfam" id="PF01128">
    <property type="entry name" value="IspD"/>
    <property type="match status" value="1"/>
</dbReference>
<dbReference type="InterPro" id="IPR020555">
    <property type="entry name" value="MECDP_synthase_CS"/>
</dbReference>
<dbReference type="FunFam" id="3.90.550.10:FF:000003">
    <property type="entry name" value="2-C-methyl-D-erythritol 4-phosphate cytidylyltransferase"/>
    <property type="match status" value="1"/>
</dbReference>
<dbReference type="PANTHER" id="PTHR32125">
    <property type="entry name" value="2-C-METHYL-D-ERYTHRITOL 4-PHOSPHATE CYTIDYLYLTRANSFERASE, CHLOROPLASTIC"/>
    <property type="match status" value="1"/>
</dbReference>
<dbReference type="SUPFAM" id="SSF53448">
    <property type="entry name" value="Nucleotide-diphospho-sugar transferases"/>
    <property type="match status" value="1"/>
</dbReference>
<evidence type="ECO:0000256" key="1">
    <source>
        <dbReference type="ARBA" id="ARBA00000200"/>
    </source>
</evidence>
<evidence type="ECO:0000256" key="10">
    <source>
        <dbReference type="ARBA" id="ARBA00023268"/>
    </source>
</evidence>
<dbReference type="InterPro" id="IPR029044">
    <property type="entry name" value="Nucleotide-diphossugar_trans"/>
</dbReference>
<evidence type="ECO:0000256" key="5">
    <source>
        <dbReference type="ARBA" id="ARBA00022679"/>
    </source>
</evidence>
<dbReference type="InterPro" id="IPR036571">
    <property type="entry name" value="MECDP_synthase_sf"/>
</dbReference>
<dbReference type="SUPFAM" id="SSF69765">
    <property type="entry name" value="IpsF-like"/>
    <property type="match status" value="1"/>
</dbReference>
<dbReference type="AlphaFoldDB" id="A0A7C2TGT1"/>
<name>A0A7C2TGT1_9BACT</name>
<gene>
    <name evidence="12" type="primary">ispD</name>
    <name evidence="12" type="ORF">ENN98_02710</name>
</gene>
<evidence type="ECO:0000313" key="12">
    <source>
        <dbReference type="EMBL" id="HET97608.1"/>
    </source>
</evidence>
<keyword evidence="5 12" id="KW-0808">Transferase</keyword>
<evidence type="ECO:0000256" key="9">
    <source>
        <dbReference type="ARBA" id="ARBA00023239"/>
    </source>
</evidence>
<keyword evidence="9" id="KW-0456">Lyase</keyword>
<dbReference type="GO" id="GO:0050518">
    <property type="term" value="F:2-C-methyl-D-erythritol 4-phosphate cytidylyltransferase activity"/>
    <property type="evidence" value="ECO:0007669"/>
    <property type="project" value="InterPro"/>
</dbReference>
<comment type="pathway">
    <text evidence="3">Isoprenoid biosynthesis; isopentenyl diphosphate biosynthesis via DXP pathway; isopentenyl diphosphate from 1-deoxy-D-xylulose 5-phosphate: step 4/6.</text>
</comment>
<keyword evidence="10" id="KW-0511">Multifunctional enzyme</keyword>
<dbReference type="GO" id="GO:0008685">
    <property type="term" value="F:2-C-methyl-D-erythritol 2,4-cyclodiphosphate synthase activity"/>
    <property type="evidence" value="ECO:0007669"/>
    <property type="project" value="UniProtKB-EC"/>
</dbReference>
<proteinExistence type="inferred from homology"/>
<sequence>MTDSPHHRAGDCAAVIAAAGSGTRMGGKTPKQFLELAGVPLLVHCLRAFAAVPEIGPLAVSTNAEYLEHTRELTARHGFGHILVVAGGASRQESVAKGLAALAPQLRETTLVAVHDGARPLVEPELIRRCLAAARQHGAAIAAIAVRDTLKRAAGRVPLIAATVEREGLWQAQTPQVTTFALLQRALRKAAAAGFIGTDEAALLERQGVPVALVPASATNLKVTHPEDLSLAEALLMKNLALPRIGHGYDVHRLVPERKLILGGVEIPHQLGLLGHSDADVLTHAFCDAILGALGAGDIGHHFPDHDPSYQGISSLKLLTAVMERATSAGCRLANADLTIVAQQPKLAPHLPEMRQQLARACRVEPNR</sequence>
<comment type="caution">
    <text evidence="12">The sequence shown here is derived from an EMBL/GenBank/DDBJ whole genome shotgun (WGS) entry which is preliminary data.</text>
</comment>
<comment type="cofactor">
    <cofactor evidence="2">
        <name>a divalent metal cation</name>
        <dbReference type="ChEBI" id="CHEBI:60240"/>
    </cofactor>
</comment>
<dbReference type="Gene3D" id="3.30.1330.50">
    <property type="entry name" value="2-C-methyl-D-erythritol 2,4-cyclodiphosphate synthase"/>
    <property type="match status" value="1"/>
</dbReference>
<keyword evidence="8" id="KW-0414">Isoprene biosynthesis</keyword>
<dbReference type="CDD" id="cd00554">
    <property type="entry name" value="MECDP_synthase"/>
    <property type="match status" value="1"/>
</dbReference>
<dbReference type="InterPro" id="IPR034683">
    <property type="entry name" value="IspD/TarI"/>
</dbReference>
<dbReference type="GO" id="GO:0046872">
    <property type="term" value="F:metal ion binding"/>
    <property type="evidence" value="ECO:0007669"/>
    <property type="project" value="UniProtKB-KW"/>
</dbReference>
<evidence type="ECO:0000256" key="8">
    <source>
        <dbReference type="ARBA" id="ARBA00023229"/>
    </source>
</evidence>
<dbReference type="InterPro" id="IPR050088">
    <property type="entry name" value="IspD/TarI_cytidylyltransf_bact"/>
</dbReference>
<dbReference type="InterPro" id="IPR001228">
    <property type="entry name" value="IspD"/>
</dbReference>
<dbReference type="UniPathway" id="UPA00056">
    <property type="reaction ID" value="UER00095"/>
</dbReference>
<dbReference type="Pfam" id="PF02542">
    <property type="entry name" value="YgbB"/>
    <property type="match status" value="1"/>
</dbReference>
<evidence type="ECO:0000256" key="3">
    <source>
        <dbReference type="ARBA" id="ARBA00004709"/>
    </source>
</evidence>
<evidence type="ECO:0000256" key="4">
    <source>
        <dbReference type="ARBA" id="ARBA00012579"/>
    </source>
</evidence>
<dbReference type="PANTHER" id="PTHR32125:SF4">
    <property type="entry name" value="2-C-METHYL-D-ERYTHRITOL 4-PHOSPHATE CYTIDYLYLTRANSFERASE, CHLOROPLASTIC"/>
    <property type="match status" value="1"/>
</dbReference>
<dbReference type="EMBL" id="DSDS01000058">
    <property type="protein sequence ID" value="HET97608.1"/>
    <property type="molecule type" value="Genomic_DNA"/>
</dbReference>
<dbReference type="HAMAP" id="MF_00107">
    <property type="entry name" value="IspF"/>
    <property type="match status" value="1"/>
</dbReference>
<dbReference type="GO" id="GO:0019288">
    <property type="term" value="P:isopentenyl diphosphate biosynthetic process, methylerythritol 4-phosphate pathway"/>
    <property type="evidence" value="ECO:0007669"/>
    <property type="project" value="UniProtKB-UniPathway"/>
</dbReference>
<evidence type="ECO:0000259" key="11">
    <source>
        <dbReference type="Pfam" id="PF02542"/>
    </source>
</evidence>
<evidence type="ECO:0000256" key="7">
    <source>
        <dbReference type="ARBA" id="ARBA00022723"/>
    </source>
</evidence>
<evidence type="ECO:0000256" key="6">
    <source>
        <dbReference type="ARBA" id="ARBA00022695"/>
    </source>
</evidence>
<dbReference type="PROSITE" id="PS01350">
    <property type="entry name" value="ISPF"/>
    <property type="match status" value="1"/>
</dbReference>
<comment type="catalytic activity">
    <reaction evidence="1">
        <text>4-CDP-2-C-methyl-D-erythritol 2-phosphate = 2-C-methyl-D-erythritol 2,4-cyclic diphosphate + CMP</text>
        <dbReference type="Rhea" id="RHEA:23864"/>
        <dbReference type="ChEBI" id="CHEBI:57919"/>
        <dbReference type="ChEBI" id="CHEBI:58483"/>
        <dbReference type="ChEBI" id="CHEBI:60377"/>
        <dbReference type="EC" id="4.6.1.12"/>
    </reaction>
</comment>